<gene>
    <name evidence="1" type="ORF">RHGRI_031674</name>
</gene>
<comment type="caution">
    <text evidence="1">The sequence shown here is derived from an EMBL/GenBank/DDBJ whole genome shotgun (WGS) entry which is preliminary data.</text>
</comment>
<evidence type="ECO:0000313" key="2">
    <source>
        <dbReference type="Proteomes" id="UP000823749"/>
    </source>
</evidence>
<dbReference type="EMBL" id="JACTNZ010000011">
    <property type="protein sequence ID" value="KAG5525066.1"/>
    <property type="molecule type" value="Genomic_DNA"/>
</dbReference>
<proteinExistence type="predicted"/>
<name>A0AAV6I971_9ERIC</name>
<keyword evidence="2" id="KW-1185">Reference proteome</keyword>
<evidence type="ECO:0000313" key="1">
    <source>
        <dbReference type="EMBL" id="KAG5525066.1"/>
    </source>
</evidence>
<sequence>MLLFLRNTLKINEIDTSSFIMLLHTVSRNEEQEKLRLRGIMGGSRGTNNGMDLLSLVTSVLNDGEVSSPDEKTFSEL</sequence>
<dbReference type="Proteomes" id="UP000823749">
    <property type="component" value="Chromosome 11"/>
</dbReference>
<organism evidence="1 2">
    <name type="scientific">Rhododendron griersonianum</name>
    <dbReference type="NCBI Taxonomy" id="479676"/>
    <lineage>
        <taxon>Eukaryota</taxon>
        <taxon>Viridiplantae</taxon>
        <taxon>Streptophyta</taxon>
        <taxon>Embryophyta</taxon>
        <taxon>Tracheophyta</taxon>
        <taxon>Spermatophyta</taxon>
        <taxon>Magnoliopsida</taxon>
        <taxon>eudicotyledons</taxon>
        <taxon>Gunneridae</taxon>
        <taxon>Pentapetalae</taxon>
        <taxon>asterids</taxon>
        <taxon>Ericales</taxon>
        <taxon>Ericaceae</taxon>
        <taxon>Ericoideae</taxon>
        <taxon>Rhodoreae</taxon>
        <taxon>Rhododendron</taxon>
    </lineage>
</organism>
<reference evidence="1" key="1">
    <citation type="submission" date="2020-08" db="EMBL/GenBank/DDBJ databases">
        <title>Plant Genome Project.</title>
        <authorList>
            <person name="Zhang R.-G."/>
        </authorList>
    </citation>
    <scope>NUCLEOTIDE SEQUENCE</scope>
    <source>
        <strain evidence="1">WSP0</strain>
        <tissue evidence="1">Leaf</tissue>
    </source>
</reference>
<protein>
    <submittedName>
        <fullName evidence="1">Uncharacterized protein</fullName>
    </submittedName>
</protein>
<dbReference type="AlphaFoldDB" id="A0AAV6I971"/>
<accession>A0AAV6I971</accession>